<evidence type="ECO:0000256" key="5">
    <source>
        <dbReference type="ARBA" id="ARBA00022505"/>
    </source>
</evidence>
<evidence type="ECO:0000256" key="9">
    <source>
        <dbReference type="ARBA" id="ARBA00023150"/>
    </source>
</evidence>
<dbReference type="InterPro" id="IPR038987">
    <property type="entry name" value="MoeA-like"/>
</dbReference>
<evidence type="ECO:0000313" key="13">
    <source>
        <dbReference type="EMBL" id="ACU53453.1"/>
    </source>
</evidence>
<dbReference type="Pfam" id="PF03454">
    <property type="entry name" value="MoeA_C"/>
    <property type="match status" value="1"/>
</dbReference>
<dbReference type="EMBL" id="CP001631">
    <property type="protein sequence ID" value="ACU53453.1"/>
    <property type="molecule type" value="Genomic_DNA"/>
</dbReference>
<dbReference type="HOGENOM" id="CLU_010186_7_2_11"/>
<dbReference type="InterPro" id="IPR036688">
    <property type="entry name" value="MoeA_C_domain_IV_sf"/>
</dbReference>
<evidence type="ECO:0000256" key="8">
    <source>
        <dbReference type="ARBA" id="ARBA00022842"/>
    </source>
</evidence>
<dbReference type="SUPFAM" id="SSF53218">
    <property type="entry name" value="Molybdenum cofactor biosynthesis proteins"/>
    <property type="match status" value="1"/>
</dbReference>
<dbReference type="RefSeq" id="WP_015797952.1">
    <property type="nucleotide sequence ID" value="NC_013124.1"/>
</dbReference>
<dbReference type="GO" id="GO:0061599">
    <property type="term" value="F:molybdopterin molybdotransferase activity"/>
    <property type="evidence" value="ECO:0007669"/>
    <property type="project" value="UniProtKB-UniRule"/>
</dbReference>
<comment type="function">
    <text evidence="2 11">Catalyzes the insertion of molybdate into adenylated molybdopterin with the concomitant release of AMP.</text>
</comment>
<dbReference type="InterPro" id="IPR005110">
    <property type="entry name" value="MoeA_linker/N"/>
</dbReference>
<evidence type="ECO:0000313" key="14">
    <source>
        <dbReference type="Proteomes" id="UP000000771"/>
    </source>
</evidence>
<comment type="similarity">
    <text evidence="4 11">Belongs to the MoeA family.</text>
</comment>
<evidence type="ECO:0000256" key="11">
    <source>
        <dbReference type="RuleBase" id="RU365090"/>
    </source>
</evidence>
<evidence type="ECO:0000256" key="2">
    <source>
        <dbReference type="ARBA" id="ARBA00002901"/>
    </source>
</evidence>
<keyword evidence="14" id="KW-1185">Reference proteome</keyword>
<dbReference type="Proteomes" id="UP000000771">
    <property type="component" value="Chromosome"/>
</dbReference>
<dbReference type="KEGG" id="afo:Afer_0486"/>
<comment type="cofactor">
    <cofactor evidence="1 11">
        <name>Mg(2+)</name>
        <dbReference type="ChEBI" id="CHEBI:18420"/>
    </cofactor>
</comment>
<dbReference type="InterPro" id="IPR005111">
    <property type="entry name" value="MoeA_C_domain_IV"/>
</dbReference>
<dbReference type="PANTHER" id="PTHR10192">
    <property type="entry name" value="MOLYBDOPTERIN BIOSYNTHESIS PROTEIN"/>
    <property type="match status" value="1"/>
</dbReference>
<dbReference type="CDD" id="cd00887">
    <property type="entry name" value="MoeA"/>
    <property type="match status" value="1"/>
</dbReference>
<dbReference type="InterPro" id="IPR001453">
    <property type="entry name" value="MoaB/Mog_dom"/>
</dbReference>
<gene>
    <name evidence="13" type="ordered locus">Afer_0486</name>
</gene>
<dbReference type="Gene3D" id="2.40.340.10">
    <property type="entry name" value="MoeA, C-terminal, domain IV"/>
    <property type="match status" value="1"/>
</dbReference>
<dbReference type="GO" id="GO:0046872">
    <property type="term" value="F:metal ion binding"/>
    <property type="evidence" value="ECO:0007669"/>
    <property type="project" value="UniProtKB-UniRule"/>
</dbReference>
<dbReference type="OrthoDB" id="9804758at2"/>
<evidence type="ECO:0000256" key="6">
    <source>
        <dbReference type="ARBA" id="ARBA00022679"/>
    </source>
</evidence>
<dbReference type="UniPathway" id="UPA00344"/>
<evidence type="ECO:0000256" key="4">
    <source>
        <dbReference type="ARBA" id="ARBA00010763"/>
    </source>
</evidence>
<evidence type="ECO:0000256" key="10">
    <source>
        <dbReference type="ARBA" id="ARBA00047317"/>
    </source>
</evidence>
<dbReference type="STRING" id="525909.Afer_0486"/>
<evidence type="ECO:0000256" key="3">
    <source>
        <dbReference type="ARBA" id="ARBA00005046"/>
    </source>
</evidence>
<feature type="domain" description="MoaB/Mog" evidence="12">
    <location>
        <begin position="180"/>
        <end position="316"/>
    </location>
</feature>
<dbReference type="eggNOG" id="COG0303">
    <property type="taxonomic scope" value="Bacteria"/>
</dbReference>
<keyword evidence="8 11" id="KW-0460">Magnesium</keyword>
<keyword evidence="5 11" id="KW-0500">Molybdenum</keyword>
<dbReference type="InterPro" id="IPR036425">
    <property type="entry name" value="MoaB/Mog-like_dom_sf"/>
</dbReference>
<dbReference type="SMART" id="SM00852">
    <property type="entry name" value="MoCF_biosynth"/>
    <property type="match status" value="1"/>
</dbReference>
<dbReference type="Pfam" id="PF03453">
    <property type="entry name" value="MoeA_N"/>
    <property type="match status" value="1"/>
</dbReference>
<keyword evidence="9 11" id="KW-0501">Molybdenum cofactor biosynthesis</keyword>
<evidence type="ECO:0000259" key="12">
    <source>
        <dbReference type="SMART" id="SM00852"/>
    </source>
</evidence>
<dbReference type="NCBIfam" id="NF045515">
    <property type="entry name" value="Glp_gephyrin"/>
    <property type="match status" value="1"/>
</dbReference>
<comment type="pathway">
    <text evidence="3 11">Cofactor biosynthesis; molybdopterin biosynthesis.</text>
</comment>
<dbReference type="NCBIfam" id="TIGR00177">
    <property type="entry name" value="molyb_syn"/>
    <property type="match status" value="1"/>
</dbReference>
<dbReference type="Gene3D" id="2.170.190.11">
    <property type="entry name" value="Molybdopterin biosynthesis moea protein, domain 3"/>
    <property type="match status" value="1"/>
</dbReference>
<dbReference type="Pfam" id="PF00994">
    <property type="entry name" value="MoCF_biosynth"/>
    <property type="match status" value="1"/>
</dbReference>
<dbReference type="InterPro" id="IPR036135">
    <property type="entry name" value="MoeA_linker/N_sf"/>
</dbReference>
<reference evidence="13 14" key="1">
    <citation type="journal article" date="2009" name="Stand. Genomic Sci.">
        <title>Complete genome sequence of Acidimicrobium ferrooxidans type strain (ICP).</title>
        <authorList>
            <person name="Clum A."/>
            <person name="Nolan M."/>
            <person name="Lang E."/>
            <person name="Glavina Del Rio T."/>
            <person name="Tice H."/>
            <person name="Copeland A."/>
            <person name="Cheng J.F."/>
            <person name="Lucas S."/>
            <person name="Chen F."/>
            <person name="Bruce D."/>
            <person name="Goodwin L."/>
            <person name="Pitluck S."/>
            <person name="Ivanova N."/>
            <person name="Mavrommatis K."/>
            <person name="Mikhailova N."/>
            <person name="Pati A."/>
            <person name="Chen A."/>
            <person name="Palaniappan K."/>
            <person name="Goker M."/>
            <person name="Spring S."/>
            <person name="Land M."/>
            <person name="Hauser L."/>
            <person name="Chang Y.J."/>
            <person name="Jeffries C.C."/>
            <person name="Chain P."/>
            <person name="Bristow J."/>
            <person name="Eisen J.A."/>
            <person name="Markowitz V."/>
            <person name="Hugenholtz P."/>
            <person name="Kyrpides N.C."/>
            <person name="Klenk H.P."/>
            <person name="Lapidus A."/>
        </authorList>
    </citation>
    <scope>NUCLEOTIDE SEQUENCE [LARGE SCALE GENOMIC DNA]</scope>
    <source>
        <strain evidence="14">DSM 10331 / JCM 15462 / NBRC 103882 / ICP</strain>
    </source>
</reference>
<proteinExistence type="inferred from homology"/>
<dbReference type="FunFam" id="3.40.980.10:FF:000004">
    <property type="entry name" value="Molybdopterin molybdenumtransferase"/>
    <property type="match status" value="1"/>
</dbReference>
<dbReference type="Gene3D" id="3.90.105.10">
    <property type="entry name" value="Molybdopterin biosynthesis moea protein, domain 2"/>
    <property type="match status" value="1"/>
</dbReference>
<dbReference type="Gene3D" id="3.40.980.10">
    <property type="entry name" value="MoaB/Mog-like domain"/>
    <property type="match status" value="1"/>
</dbReference>
<comment type="catalytic activity">
    <reaction evidence="10">
        <text>adenylyl-molybdopterin + molybdate = Mo-molybdopterin + AMP + H(+)</text>
        <dbReference type="Rhea" id="RHEA:35047"/>
        <dbReference type="ChEBI" id="CHEBI:15378"/>
        <dbReference type="ChEBI" id="CHEBI:36264"/>
        <dbReference type="ChEBI" id="CHEBI:62727"/>
        <dbReference type="ChEBI" id="CHEBI:71302"/>
        <dbReference type="ChEBI" id="CHEBI:456215"/>
        <dbReference type="EC" id="2.10.1.1"/>
    </reaction>
</comment>
<protein>
    <recommendedName>
        <fullName evidence="11">Molybdopterin molybdenumtransferase</fullName>
        <ecNumber evidence="11">2.10.1.1</ecNumber>
    </recommendedName>
</protein>
<organism evidence="13 14">
    <name type="scientific">Acidimicrobium ferrooxidans (strain DSM 10331 / JCM 15462 / NBRC 103882 / ICP)</name>
    <dbReference type="NCBI Taxonomy" id="525909"/>
    <lineage>
        <taxon>Bacteria</taxon>
        <taxon>Bacillati</taxon>
        <taxon>Actinomycetota</taxon>
        <taxon>Acidimicrobiia</taxon>
        <taxon>Acidimicrobiales</taxon>
        <taxon>Acidimicrobiaceae</taxon>
        <taxon>Acidimicrobium</taxon>
    </lineage>
</organism>
<dbReference type="SUPFAM" id="SSF63882">
    <property type="entry name" value="MoeA N-terminal region -like"/>
    <property type="match status" value="1"/>
</dbReference>
<evidence type="ECO:0000256" key="1">
    <source>
        <dbReference type="ARBA" id="ARBA00001946"/>
    </source>
</evidence>
<dbReference type="GO" id="GO:0006777">
    <property type="term" value="P:Mo-molybdopterin cofactor biosynthetic process"/>
    <property type="evidence" value="ECO:0007669"/>
    <property type="project" value="UniProtKB-UniRule"/>
</dbReference>
<dbReference type="GO" id="GO:0005829">
    <property type="term" value="C:cytosol"/>
    <property type="evidence" value="ECO:0007669"/>
    <property type="project" value="TreeGrafter"/>
</dbReference>
<dbReference type="EC" id="2.10.1.1" evidence="11"/>
<keyword evidence="7 11" id="KW-0479">Metal-binding</keyword>
<keyword evidence="6 11" id="KW-0808">Transferase</keyword>
<dbReference type="AlphaFoldDB" id="C7M359"/>
<dbReference type="SUPFAM" id="SSF63867">
    <property type="entry name" value="MoeA C-terminal domain-like"/>
    <property type="match status" value="1"/>
</dbReference>
<sequence>MIPLAEAQAAALELAGARPVVEVGIDEALGAVLAAPVVVADPLPPFDNTGMDGFAVRSVDTQAASRATPVTLSIVATIAAGHDPNDVVVTAGTAARIMTGAPIPKGADAIAIVEDVIVDGSEVHLTAPIAAGTHVRRRGSDAAAGERVLAEGTPVTPAVRGLLASLGVRKVFVHRRPRVAVFSTGDELTDLDPLPPGKIHDSNRPALLALVAEAGGIPSDLGAIPDDPALLGRAFDEAAASADLILTSGGVSVGDFDYTKQVLAERGTMRWMQVAIKPAKPLAIGRMGQTPVIGLPGNPVSSIVSFELFARPLIRKMLGARTWHRPVLTARALEPITRHPDGKLHLVRARAHVRSGELVVEPYRLQGSHVLSGLAGANVLALVPDGDGVAAGEPVRVLVIGELDGPAGVSIVDALEA</sequence>
<accession>C7M359</accession>
<evidence type="ECO:0000256" key="7">
    <source>
        <dbReference type="ARBA" id="ARBA00022723"/>
    </source>
</evidence>
<name>C7M359_ACIFD</name>
<dbReference type="PANTHER" id="PTHR10192:SF5">
    <property type="entry name" value="GEPHYRIN"/>
    <property type="match status" value="1"/>
</dbReference>